<evidence type="ECO:0000313" key="2">
    <source>
        <dbReference type="Proteomes" id="UP000247792"/>
    </source>
</evidence>
<dbReference type="Proteomes" id="UP000247792">
    <property type="component" value="Unassembled WGS sequence"/>
</dbReference>
<organism evidence="1 2">
    <name type="scientific">Undibacterium pigrum</name>
    <dbReference type="NCBI Taxonomy" id="401470"/>
    <lineage>
        <taxon>Bacteria</taxon>
        <taxon>Pseudomonadati</taxon>
        <taxon>Pseudomonadota</taxon>
        <taxon>Betaproteobacteria</taxon>
        <taxon>Burkholderiales</taxon>
        <taxon>Oxalobacteraceae</taxon>
        <taxon>Undibacterium</taxon>
    </lineage>
</organism>
<sequence length="51" mass="5421">MEASDIRMAGTSVPGFQLNNVALTDSFLLSNAILFPPYNTAPELAPGSHFP</sequence>
<gene>
    <name evidence="1" type="ORF">DFR42_105170</name>
</gene>
<evidence type="ECO:0000313" key="1">
    <source>
        <dbReference type="EMBL" id="PXX42512.1"/>
    </source>
</evidence>
<proteinExistence type="predicted"/>
<dbReference type="EMBL" id="QJKB01000005">
    <property type="protein sequence ID" value="PXX42512.1"/>
    <property type="molecule type" value="Genomic_DNA"/>
</dbReference>
<name>A0A318J5T9_9BURK</name>
<reference evidence="1 2" key="1">
    <citation type="submission" date="2018-05" db="EMBL/GenBank/DDBJ databases">
        <title>Genomic Encyclopedia of Type Strains, Phase IV (KMG-IV): sequencing the most valuable type-strain genomes for metagenomic binning, comparative biology and taxonomic classification.</title>
        <authorList>
            <person name="Goeker M."/>
        </authorList>
    </citation>
    <scope>NUCLEOTIDE SEQUENCE [LARGE SCALE GENOMIC DNA]</scope>
    <source>
        <strain evidence="1 2">DSM 19792</strain>
    </source>
</reference>
<comment type="caution">
    <text evidence="1">The sequence shown here is derived from an EMBL/GenBank/DDBJ whole genome shotgun (WGS) entry which is preliminary data.</text>
</comment>
<keyword evidence="2" id="KW-1185">Reference proteome</keyword>
<accession>A0A318J5T9</accession>
<dbReference type="AlphaFoldDB" id="A0A318J5T9"/>
<protein>
    <submittedName>
        <fullName evidence="1">Uncharacterized protein</fullName>
    </submittedName>
</protein>